<protein>
    <recommendedName>
        <fullName evidence="3">ABM domain-containing protein</fullName>
    </recommendedName>
</protein>
<reference evidence="1 2" key="1">
    <citation type="submission" date="2015-04" db="EMBL/GenBank/DDBJ databases">
        <authorList>
            <person name="Syromyatnikov M.Y."/>
            <person name="Popov V.N."/>
        </authorList>
    </citation>
    <scope>NUCLEOTIDE SEQUENCE [LARGE SCALE GENOMIC DNA]</scope>
    <source>
        <strain evidence="1">WF-38-12</strain>
    </source>
</reference>
<dbReference type="STRING" id="28573.A0A0U1LQL3"/>
<dbReference type="Proteomes" id="UP000054383">
    <property type="component" value="Unassembled WGS sequence"/>
</dbReference>
<evidence type="ECO:0008006" key="3">
    <source>
        <dbReference type="Google" id="ProtNLM"/>
    </source>
</evidence>
<sequence length="244" mass="27230">MSGPPKSSTVTQFIYFRLKPSVKPEDDGQNREGEQLLDLFRETILQSGHLGSAWGRTLEDENNLVWVIEWADSSSSIPISRLEPFIDSAGTSPDDDDDPTKLITFFTSLSPPISTTETLTKNPVTELASFAIPDDIAPKSLTQFNIDLNNFRDALVHRVQPADVKPASWSMGQVGRPTAFDHPDSTTGKVFAYLLAVGWQSKEKHMAVRETKEFKETIVPLRQAALSPLRGLEMRHVTFQRIGF</sequence>
<dbReference type="OMA" id="PRSWSMG"/>
<proteinExistence type="predicted"/>
<organism evidence="1 2">
    <name type="scientific">Talaromyces islandicus</name>
    <name type="common">Penicillium islandicum</name>
    <dbReference type="NCBI Taxonomy" id="28573"/>
    <lineage>
        <taxon>Eukaryota</taxon>
        <taxon>Fungi</taxon>
        <taxon>Dikarya</taxon>
        <taxon>Ascomycota</taxon>
        <taxon>Pezizomycotina</taxon>
        <taxon>Eurotiomycetes</taxon>
        <taxon>Eurotiomycetidae</taxon>
        <taxon>Eurotiales</taxon>
        <taxon>Trichocomaceae</taxon>
        <taxon>Talaromyces</taxon>
        <taxon>Talaromyces sect. Islandici</taxon>
    </lineage>
</organism>
<gene>
    <name evidence="1" type="ORF">PISL3812_01820</name>
</gene>
<accession>A0A0U1LQL3</accession>
<dbReference type="EMBL" id="CVMT01000001">
    <property type="protein sequence ID" value="CRG84551.1"/>
    <property type="molecule type" value="Genomic_DNA"/>
</dbReference>
<name>A0A0U1LQL3_TALIS</name>
<dbReference type="OrthoDB" id="3830579at2759"/>
<keyword evidence="2" id="KW-1185">Reference proteome</keyword>
<evidence type="ECO:0000313" key="1">
    <source>
        <dbReference type="EMBL" id="CRG84551.1"/>
    </source>
</evidence>
<evidence type="ECO:0000313" key="2">
    <source>
        <dbReference type="Proteomes" id="UP000054383"/>
    </source>
</evidence>
<dbReference type="AlphaFoldDB" id="A0A0U1LQL3"/>